<gene>
    <name evidence="1" type="ordered locus">MLP_47810</name>
</gene>
<accession>F5XF57</accession>
<evidence type="ECO:0000313" key="2">
    <source>
        <dbReference type="Proteomes" id="UP000007947"/>
    </source>
</evidence>
<dbReference type="HOGENOM" id="CLU_2437530_0_0_11"/>
<dbReference type="EMBL" id="AP012204">
    <property type="protein sequence ID" value="BAK37795.1"/>
    <property type="molecule type" value="Genomic_DNA"/>
</dbReference>
<sequence length="90" mass="9488">MEWAYGLGSGRACTPTDRTAHPVQVNVSSRVQTRRARIAIVELRHGFLGSTLAGRLPTGQVLTRSTPPSQEGCRPASRGLALALMTCAGG</sequence>
<proteinExistence type="predicted"/>
<evidence type="ECO:0000313" key="1">
    <source>
        <dbReference type="EMBL" id="BAK37795.1"/>
    </source>
</evidence>
<protein>
    <submittedName>
        <fullName evidence="1">Uncharacterized protein</fullName>
    </submittedName>
</protein>
<dbReference type="AntiFam" id="ANF00027">
    <property type="entry name" value="Antisense to SAM riboswitch"/>
</dbReference>
<dbReference type="KEGG" id="mph:MLP_47810"/>
<name>F5XF57_MICPN</name>
<dbReference type="Proteomes" id="UP000007947">
    <property type="component" value="Chromosome"/>
</dbReference>
<keyword evidence="2" id="KW-1185">Reference proteome</keyword>
<dbReference type="STRING" id="1032480.MLP_47810"/>
<reference evidence="1 2" key="1">
    <citation type="submission" date="2011-05" db="EMBL/GenBank/DDBJ databases">
        <title>Whole genome sequence of Microlunatus phosphovorus NM-1.</title>
        <authorList>
            <person name="Hosoyama A."/>
            <person name="Sasaki K."/>
            <person name="Harada T."/>
            <person name="Igarashi R."/>
            <person name="Kawakoshi A."/>
            <person name="Sasagawa M."/>
            <person name="Fukada J."/>
            <person name="Nakamura S."/>
            <person name="Katano Y."/>
            <person name="Hanada S."/>
            <person name="Kamagata Y."/>
            <person name="Nakamura N."/>
            <person name="Yamazaki S."/>
            <person name="Fujita N."/>
        </authorList>
    </citation>
    <scope>NUCLEOTIDE SEQUENCE [LARGE SCALE GENOMIC DNA]</scope>
    <source>
        <strain evidence="2">ATCC 700054 / DSM 10555 / JCM 9379 / NBRC 101784 / NCIMB 13414 / VKM Ac-1990 / NM-1</strain>
    </source>
</reference>
<organism evidence="1 2">
    <name type="scientific">Microlunatus phosphovorus (strain ATCC 700054 / DSM 10555 / JCM 9379 / NBRC 101784 / NCIMB 13414 / VKM Ac-1990 / NM-1)</name>
    <dbReference type="NCBI Taxonomy" id="1032480"/>
    <lineage>
        <taxon>Bacteria</taxon>
        <taxon>Bacillati</taxon>
        <taxon>Actinomycetota</taxon>
        <taxon>Actinomycetes</taxon>
        <taxon>Propionibacteriales</taxon>
        <taxon>Propionibacteriaceae</taxon>
        <taxon>Microlunatus</taxon>
    </lineage>
</organism>
<dbReference type="AlphaFoldDB" id="F5XF57"/>